<sequence>MDYKFIVIEGNIGAGKTSLSHKIAEEYNAKLILEQFANNPFLPKFYEDPEKYSFPLEMSFLADRYNQLKRELGERDLFKSFTIADYYFMKSLIFSKQTLKDDEYNLYRQFFHIIYNSLVKPDLYVYLHSNVDKLLTNIKSRGREYEQEISVDYLQKIQDSYFEFFKQQQELSFLIIDTNNIDFVNNTTDYAKVSKAIFDCDCKKGINRIIL</sequence>
<dbReference type="OrthoDB" id="9776634at2"/>
<dbReference type="SUPFAM" id="SSF52540">
    <property type="entry name" value="P-loop containing nucleoside triphosphate hydrolases"/>
    <property type="match status" value="1"/>
</dbReference>
<dbReference type="KEGG" id="mbas:ALGA_2329"/>
<dbReference type="GO" id="GO:0005524">
    <property type="term" value="F:ATP binding"/>
    <property type="evidence" value="ECO:0007669"/>
    <property type="project" value="UniProtKB-KW"/>
</dbReference>
<dbReference type="PANTHER" id="PTHR10513:SF46">
    <property type="entry name" value="DEOXYGUANOSINE KINASE"/>
    <property type="match status" value="1"/>
</dbReference>
<dbReference type="InterPro" id="IPR002624">
    <property type="entry name" value="DCK/DGK"/>
</dbReference>
<feature type="domain" description="Deoxynucleoside kinase" evidence="2">
    <location>
        <begin position="6"/>
        <end position="197"/>
    </location>
</feature>
<dbReference type="Pfam" id="PF01712">
    <property type="entry name" value="dNK"/>
    <property type="match status" value="1"/>
</dbReference>
<dbReference type="AlphaFoldDB" id="A0A1Y1CJT2"/>
<proteinExistence type="predicted"/>
<keyword evidence="4" id="KW-1185">Reference proteome</keyword>
<dbReference type="InterPro" id="IPR031314">
    <property type="entry name" value="DNK_dom"/>
</dbReference>
<protein>
    <recommendedName>
        <fullName evidence="2">Deoxynucleoside kinase domain-containing protein</fullName>
    </recommendedName>
</protein>
<name>A0A1Y1CJT2_9BACT</name>
<keyword evidence="1" id="KW-0067">ATP-binding</keyword>
<keyword evidence="1" id="KW-0547">Nucleotide-binding</keyword>
<reference evidence="4" key="2">
    <citation type="journal article" date="2020" name="Antonie Van Leeuwenhoek">
        <title>Labilibaculum antarcticum sp. nov., a novel facultative anaerobic, psychrotorelant bacterium isolated from marine sediment of Antarctica.</title>
        <authorList>
            <person name="Watanabe M."/>
            <person name="Kojima H."/>
            <person name="Fukui M."/>
        </authorList>
    </citation>
    <scope>NUCLEOTIDE SEQUENCE [LARGE SCALE GENOMIC DNA]</scope>
    <source>
        <strain evidence="4">SPP2</strain>
    </source>
</reference>
<dbReference type="Proteomes" id="UP000218267">
    <property type="component" value="Chromosome"/>
</dbReference>
<dbReference type="GO" id="GO:0019136">
    <property type="term" value="F:deoxynucleoside kinase activity"/>
    <property type="evidence" value="ECO:0007669"/>
    <property type="project" value="InterPro"/>
</dbReference>
<dbReference type="CDD" id="cd01673">
    <property type="entry name" value="dNK"/>
    <property type="match status" value="1"/>
</dbReference>
<evidence type="ECO:0000256" key="1">
    <source>
        <dbReference type="PIRSR" id="PIRSR000705-3"/>
    </source>
</evidence>
<dbReference type="RefSeq" id="WP_096429499.1">
    <property type="nucleotide sequence ID" value="NZ_AP018042.1"/>
</dbReference>
<dbReference type="PANTHER" id="PTHR10513">
    <property type="entry name" value="DEOXYNUCLEOSIDE KINASE"/>
    <property type="match status" value="1"/>
</dbReference>
<evidence type="ECO:0000313" key="4">
    <source>
        <dbReference type="Proteomes" id="UP000218267"/>
    </source>
</evidence>
<evidence type="ECO:0000259" key="2">
    <source>
        <dbReference type="Pfam" id="PF01712"/>
    </source>
</evidence>
<evidence type="ECO:0000313" key="3">
    <source>
        <dbReference type="EMBL" id="BAX80656.1"/>
    </source>
</evidence>
<feature type="binding site" evidence="1">
    <location>
        <begin position="10"/>
        <end position="18"/>
    </location>
    <ligand>
        <name>ATP</name>
        <dbReference type="ChEBI" id="CHEBI:30616"/>
    </ligand>
</feature>
<dbReference type="PIRSF" id="PIRSF000705">
    <property type="entry name" value="DNK"/>
    <property type="match status" value="1"/>
</dbReference>
<dbReference type="EMBL" id="AP018042">
    <property type="protein sequence ID" value="BAX80656.1"/>
    <property type="molecule type" value="Genomic_DNA"/>
</dbReference>
<organism evidence="3 4">
    <name type="scientific">Labilibaculum antarcticum</name>
    <dbReference type="NCBI Taxonomy" id="1717717"/>
    <lineage>
        <taxon>Bacteria</taxon>
        <taxon>Pseudomonadati</taxon>
        <taxon>Bacteroidota</taxon>
        <taxon>Bacteroidia</taxon>
        <taxon>Marinilabiliales</taxon>
        <taxon>Marinifilaceae</taxon>
        <taxon>Labilibaculum</taxon>
    </lineage>
</organism>
<dbReference type="InterPro" id="IPR050566">
    <property type="entry name" value="Deoxyribonucleoside_kinase"/>
</dbReference>
<dbReference type="InterPro" id="IPR027417">
    <property type="entry name" value="P-loop_NTPase"/>
</dbReference>
<dbReference type="Gene3D" id="3.40.50.300">
    <property type="entry name" value="P-loop containing nucleotide triphosphate hydrolases"/>
    <property type="match status" value="1"/>
</dbReference>
<reference evidence="3 4" key="1">
    <citation type="journal article" date="2018" name="Mar. Genomics">
        <title>Complete genome sequence of Marinifilaceae bacterium strain SPP2, isolated from the Antarctic marine sediment.</title>
        <authorList>
            <person name="Watanabe M."/>
            <person name="Kojima H."/>
            <person name="Fukui M."/>
        </authorList>
    </citation>
    <scope>NUCLEOTIDE SEQUENCE [LARGE SCALE GENOMIC DNA]</scope>
    <source>
        <strain evidence="3 4">SPP2</strain>
    </source>
</reference>
<gene>
    <name evidence="3" type="ORF">ALGA_2329</name>
</gene>
<accession>A0A1Y1CJT2</accession>
<dbReference type="GO" id="GO:0005737">
    <property type="term" value="C:cytoplasm"/>
    <property type="evidence" value="ECO:0007669"/>
    <property type="project" value="TreeGrafter"/>
</dbReference>